<dbReference type="Proteomes" id="UP000509545">
    <property type="component" value="Chromosome"/>
</dbReference>
<dbReference type="KEGG" id="pbz:GN234_06345"/>
<dbReference type="RefSeq" id="WP_163854124.1">
    <property type="nucleotide sequence ID" value="NZ_CP048810.1"/>
</dbReference>
<evidence type="ECO:0000313" key="1">
    <source>
        <dbReference type="EMBL" id="QKS81584.1"/>
    </source>
</evidence>
<reference evidence="1 2" key="1">
    <citation type="submission" date="2020-02" db="EMBL/GenBank/DDBJ databases">
        <authorList>
            <person name="Liang J."/>
        </authorList>
    </citation>
    <scope>NUCLEOTIDE SEQUENCE [LARGE SCALE GENOMIC DNA]</scope>
    <source>
        <strain evidence="1 2">L22-9</strain>
    </source>
</reference>
<proteinExistence type="predicted"/>
<name>A0A6N1C8S1_9PSED</name>
<sequence>MDIANDGHDLSVEKIVLRAYEVPQKCNLKLAGLLIALINIEKTRKTTDEAKNQM</sequence>
<evidence type="ECO:0000313" key="2">
    <source>
        <dbReference type="Proteomes" id="UP000509545"/>
    </source>
</evidence>
<organism evidence="1 2">
    <name type="scientific">Pseudomonas bijieensis</name>
    <dbReference type="NCBI Taxonomy" id="2681983"/>
    <lineage>
        <taxon>Bacteria</taxon>
        <taxon>Pseudomonadati</taxon>
        <taxon>Pseudomonadota</taxon>
        <taxon>Gammaproteobacteria</taxon>
        <taxon>Pseudomonadales</taxon>
        <taxon>Pseudomonadaceae</taxon>
        <taxon>Pseudomonas</taxon>
    </lineage>
</organism>
<protein>
    <submittedName>
        <fullName evidence="1">Uncharacterized protein</fullName>
    </submittedName>
</protein>
<keyword evidence="2" id="KW-1185">Reference proteome</keyword>
<gene>
    <name evidence="1" type="ORF">GN234_06345</name>
</gene>
<dbReference type="EMBL" id="CP048810">
    <property type="protein sequence ID" value="QKS81584.1"/>
    <property type="molecule type" value="Genomic_DNA"/>
</dbReference>
<dbReference type="AlphaFoldDB" id="A0A6N1C8S1"/>
<accession>A0A6N1C8S1</accession>